<keyword evidence="4" id="KW-0805">Transcription regulation</keyword>
<keyword evidence="10" id="KW-1185">Reference proteome</keyword>
<feature type="binding site" evidence="7">
    <location>
        <position position="174"/>
    </location>
    <ligand>
        <name>Zn(2+)</name>
        <dbReference type="ChEBI" id="CHEBI:29105"/>
    </ligand>
</feature>
<dbReference type="Gene3D" id="1.10.10.10">
    <property type="entry name" value="Winged helix-like DNA-binding domain superfamily/Winged helix DNA-binding domain"/>
    <property type="match status" value="1"/>
</dbReference>
<comment type="caution">
    <text evidence="9">The sequence shown here is derived from an EMBL/GenBank/DDBJ whole genome shotgun (WGS) entry which is preliminary data.</text>
</comment>
<keyword evidence="3 7" id="KW-0862">Zinc</keyword>
<comment type="similarity">
    <text evidence="1">Belongs to the Fur family.</text>
</comment>
<evidence type="ECO:0000313" key="9">
    <source>
        <dbReference type="EMBL" id="MBB6253955.1"/>
    </source>
</evidence>
<keyword evidence="5" id="KW-0238">DNA-binding</keyword>
<dbReference type="Proteomes" id="UP000539175">
    <property type="component" value="Unassembled WGS sequence"/>
</dbReference>
<dbReference type="GO" id="GO:0005829">
    <property type="term" value="C:cytosol"/>
    <property type="evidence" value="ECO:0007669"/>
    <property type="project" value="TreeGrafter"/>
</dbReference>
<evidence type="ECO:0000256" key="3">
    <source>
        <dbReference type="ARBA" id="ARBA00022833"/>
    </source>
</evidence>
<protein>
    <submittedName>
        <fullName evidence="9">Fur family zinc uptake transcriptional regulator</fullName>
    </submittedName>
</protein>
<dbReference type="EMBL" id="JACIIZ010000014">
    <property type="protein sequence ID" value="MBB6253955.1"/>
    <property type="molecule type" value="Genomic_DNA"/>
</dbReference>
<dbReference type="GO" id="GO:0045892">
    <property type="term" value="P:negative regulation of DNA-templated transcription"/>
    <property type="evidence" value="ECO:0007669"/>
    <property type="project" value="TreeGrafter"/>
</dbReference>
<evidence type="ECO:0000256" key="2">
    <source>
        <dbReference type="ARBA" id="ARBA00022491"/>
    </source>
</evidence>
<dbReference type="GO" id="GO:0003700">
    <property type="term" value="F:DNA-binding transcription factor activity"/>
    <property type="evidence" value="ECO:0007669"/>
    <property type="project" value="InterPro"/>
</dbReference>
<dbReference type="Pfam" id="PF01475">
    <property type="entry name" value="FUR"/>
    <property type="match status" value="1"/>
</dbReference>
<feature type="binding site" evidence="7">
    <location>
        <position position="171"/>
    </location>
    <ligand>
        <name>Zn(2+)</name>
        <dbReference type="ChEBI" id="CHEBI:29105"/>
    </ligand>
</feature>
<feature type="region of interest" description="Disordered" evidence="8">
    <location>
        <begin position="1"/>
        <end position="29"/>
    </location>
</feature>
<dbReference type="InterPro" id="IPR002481">
    <property type="entry name" value="FUR"/>
</dbReference>
<proteinExistence type="inferred from homology"/>
<dbReference type="PANTHER" id="PTHR33202">
    <property type="entry name" value="ZINC UPTAKE REGULATION PROTEIN"/>
    <property type="match status" value="1"/>
</dbReference>
<evidence type="ECO:0000256" key="1">
    <source>
        <dbReference type="ARBA" id="ARBA00007957"/>
    </source>
</evidence>
<name>A0A7X0B1I0_9PROT</name>
<dbReference type="SUPFAM" id="SSF46785">
    <property type="entry name" value="Winged helix' DNA-binding domain"/>
    <property type="match status" value="1"/>
</dbReference>
<feature type="binding site" evidence="7">
    <location>
        <position position="131"/>
    </location>
    <ligand>
        <name>Zn(2+)</name>
        <dbReference type="ChEBI" id="CHEBI:29105"/>
    </ligand>
</feature>
<accession>A0A7X0B1I0</accession>
<sequence length="178" mass="18589">MAIQSPSPHVHADAPGAAAPGGGGAHGGHDHKACVGDALTRAHSLCEARGARLTTLRERVLELVWSSHRPRGAYAILEEMAVDGKRVAPLTVYRALDFLVEQGLVHRIESLNAYVGCPEPGQVHSGQFLVCERCGDATELNDPAVTAAITNGAAARGFRAVRQTVEVLGLCPACQAAA</sequence>
<keyword evidence="7" id="KW-0479">Metal-binding</keyword>
<reference evidence="9 10" key="1">
    <citation type="submission" date="2020-08" db="EMBL/GenBank/DDBJ databases">
        <title>Genomic Encyclopedia of Type Strains, Phase IV (KMG-IV): sequencing the most valuable type-strain genomes for metagenomic binning, comparative biology and taxonomic classification.</title>
        <authorList>
            <person name="Goeker M."/>
        </authorList>
    </citation>
    <scope>NUCLEOTIDE SEQUENCE [LARGE SCALE GENOMIC DNA]</scope>
    <source>
        <strain evidence="9 10">DSM 22198</strain>
    </source>
</reference>
<evidence type="ECO:0000256" key="4">
    <source>
        <dbReference type="ARBA" id="ARBA00023015"/>
    </source>
</evidence>
<comment type="cofactor">
    <cofactor evidence="7">
        <name>Zn(2+)</name>
        <dbReference type="ChEBI" id="CHEBI:29105"/>
    </cofactor>
    <text evidence="7">Binds 1 zinc ion per subunit.</text>
</comment>
<dbReference type="GO" id="GO:0008270">
    <property type="term" value="F:zinc ion binding"/>
    <property type="evidence" value="ECO:0007669"/>
    <property type="project" value="TreeGrafter"/>
</dbReference>
<dbReference type="CDD" id="cd07153">
    <property type="entry name" value="Fur_like"/>
    <property type="match status" value="1"/>
</dbReference>
<evidence type="ECO:0000256" key="7">
    <source>
        <dbReference type="PIRSR" id="PIRSR602481-1"/>
    </source>
</evidence>
<evidence type="ECO:0000256" key="6">
    <source>
        <dbReference type="ARBA" id="ARBA00023163"/>
    </source>
</evidence>
<dbReference type="PANTHER" id="PTHR33202:SF6">
    <property type="entry name" value="ZINC UPTAKE REGULATION PROTEIN"/>
    <property type="match status" value="1"/>
</dbReference>
<dbReference type="InterPro" id="IPR043135">
    <property type="entry name" value="Fur_C"/>
</dbReference>
<evidence type="ECO:0000256" key="5">
    <source>
        <dbReference type="ARBA" id="ARBA00023125"/>
    </source>
</evidence>
<dbReference type="Gene3D" id="3.30.1490.190">
    <property type="match status" value="1"/>
</dbReference>
<dbReference type="GO" id="GO:0000976">
    <property type="term" value="F:transcription cis-regulatory region binding"/>
    <property type="evidence" value="ECO:0007669"/>
    <property type="project" value="TreeGrafter"/>
</dbReference>
<dbReference type="GO" id="GO:1900376">
    <property type="term" value="P:regulation of secondary metabolite biosynthetic process"/>
    <property type="evidence" value="ECO:0007669"/>
    <property type="project" value="TreeGrafter"/>
</dbReference>
<gene>
    <name evidence="9" type="ORF">FHS74_004531</name>
</gene>
<keyword evidence="2" id="KW-0678">Repressor</keyword>
<dbReference type="InterPro" id="IPR036388">
    <property type="entry name" value="WH-like_DNA-bd_sf"/>
</dbReference>
<evidence type="ECO:0000256" key="8">
    <source>
        <dbReference type="SAM" id="MobiDB-lite"/>
    </source>
</evidence>
<feature type="binding site" evidence="7">
    <location>
        <position position="134"/>
    </location>
    <ligand>
        <name>Zn(2+)</name>
        <dbReference type="ChEBI" id="CHEBI:29105"/>
    </ligand>
</feature>
<dbReference type="InterPro" id="IPR036390">
    <property type="entry name" value="WH_DNA-bd_sf"/>
</dbReference>
<keyword evidence="6" id="KW-0804">Transcription</keyword>
<organism evidence="9 10">
    <name type="scientific">Nitrospirillum iridis</name>
    <dbReference type="NCBI Taxonomy" id="765888"/>
    <lineage>
        <taxon>Bacteria</taxon>
        <taxon>Pseudomonadati</taxon>
        <taxon>Pseudomonadota</taxon>
        <taxon>Alphaproteobacteria</taxon>
        <taxon>Rhodospirillales</taxon>
        <taxon>Azospirillaceae</taxon>
        <taxon>Nitrospirillum</taxon>
    </lineage>
</organism>
<evidence type="ECO:0000313" key="10">
    <source>
        <dbReference type="Proteomes" id="UP000539175"/>
    </source>
</evidence>
<dbReference type="AlphaFoldDB" id="A0A7X0B1I0"/>